<dbReference type="EMBL" id="CP016023">
    <property type="protein sequence ID" value="ANJ74679.1"/>
    <property type="molecule type" value="Genomic_DNA"/>
</dbReference>
<proteinExistence type="predicted"/>
<dbReference type="OrthoDB" id="8929611at2"/>
<keyword evidence="2" id="KW-1133">Transmembrane helix</keyword>
<protein>
    <submittedName>
        <fullName evidence="3">Uncharacterized protein</fullName>
    </submittedName>
</protein>
<dbReference type="Proteomes" id="UP000078572">
    <property type="component" value="Chromosome 2"/>
</dbReference>
<name>A0A192A2R3_9RALS</name>
<evidence type="ECO:0000256" key="1">
    <source>
        <dbReference type="SAM" id="MobiDB-lite"/>
    </source>
</evidence>
<dbReference type="GeneID" id="61528128"/>
<feature type="region of interest" description="Disordered" evidence="1">
    <location>
        <begin position="75"/>
        <end position="96"/>
    </location>
</feature>
<organism evidence="3 4">
    <name type="scientific">Ralstonia insidiosa</name>
    <dbReference type="NCBI Taxonomy" id="190721"/>
    <lineage>
        <taxon>Bacteria</taxon>
        <taxon>Pseudomonadati</taxon>
        <taxon>Pseudomonadota</taxon>
        <taxon>Betaproteobacteria</taxon>
        <taxon>Burkholderiales</taxon>
        <taxon>Burkholderiaceae</taxon>
        <taxon>Ralstonia</taxon>
    </lineage>
</organism>
<dbReference type="RefSeq" id="WP_064806729.1">
    <property type="nucleotide sequence ID" value="NZ_CP016023.1"/>
</dbReference>
<evidence type="ECO:0000313" key="4">
    <source>
        <dbReference type="Proteomes" id="UP000078572"/>
    </source>
</evidence>
<evidence type="ECO:0000313" key="3">
    <source>
        <dbReference type="EMBL" id="ANJ74679.1"/>
    </source>
</evidence>
<gene>
    <name evidence="3" type="ORF">A9Y76_19035</name>
</gene>
<reference evidence="4" key="1">
    <citation type="submission" date="2016-06" db="EMBL/GenBank/DDBJ databases">
        <authorList>
            <person name="Xu Y."/>
            <person name="Nagy A."/>
            <person name="Yan X."/>
            <person name="Kim S.W."/>
            <person name="Haley B."/>
            <person name="Liu N.T."/>
            <person name="Nou X."/>
        </authorList>
    </citation>
    <scope>NUCLEOTIDE SEQUENCE [LARGE SCALE GENOMIC DNA]</scope>
    <source>
        <strain evidence="4">ATCC 49129</strain>
    </source>
</reference>
<feature type="region of interest" description="Disordered" evidence="1">
    <location>
        <begin position="1"/>
        <end position="46"/>
    </location>
</feature>
<keyword evidence="4" id="KW-1185">Reference proteome</keyword>
<accession>A0A192A2R3</accession>
<dbReference type="AlphaFoldDB" id="A0A192A2R3"/>
<dbReference type="STRING" id="190721.ACS15_4027"/>
<evidence type="ECO:0000256" key="2">
    <source>
        <dbReference type="SAM" id="Phobius"/>
    </source>
</evidence>
<keyword evidence="2" id="KW-0472">Membrane</keyword>
<keyword evidence="2" id="KW-0812">Transmembrane</keyword>
<sequence>MSDMQPHPTHRTRAPRAHRDAVPMHASRHTAYDTSHARPTEAKPPEAEMLSAQTVFYIARGVAILLAALGIGLGAASNETERPAAAYPTSSHATTR</sequence>
<feature type="transmembrane region" description="Helical" evidence="2">
    <location>
        <begin position="55"/>
        <end position="76"/>
    </location>
</feature>
<feature type="compositionally biased region" description="Basic and acidic residues" evidence="1">
    <location>
        <begin position="35"/>
        <end position="46"/>
    </location>
</feature>